<keyword evidence="1" id="KW-0732">Signal</keyword>
<reference evidence="3" key="1">
    <citation type="journal article" date="2023" name="J. Hazard. Mater.">
        <title>Anaerobic biodegradation of pyrene and benzo[a]pyrene by a new sulfate-reducing Desulforamulus aquiferis strain DSA.</title>
        <authorList>
            <person name="Zhang Z."/>
            <person name="Sun J."/>
            <person name="Gong X."/>
            <person name="Wang C."/>
            <person name="Wang H."/>
        </authorList>
    </citation>
    <scope>NUCLEOTIDE SEQUENCE</scope>
    <source>
        <strain evidence="3">DSA</strain>
    </source>
</reference>
<gene>
    <name evidence="3" type="ORF">P6N53_02525</name>
</gene>
<proteinExistence type="predicted"/>
<reference evidence="3" key="2">
    <citation type="submission" date="2023-03" db="EMBL/GenBank/DDBJ databases">
        <authorList>
            <person name="Zhang Z."/>
        </authorList>
    </citation>
    <scope>NUCLEOTIDE SEQUENCE</scope>
    <source>
        <strain evidence="3">DSA</strain>
    </source>
</reference>
<dbReference type="PROSITE" id="PS51257">
    <property type="entry name" value="PROKAR_LIPOPROTEIN"/>
    <property type="match status" value="1"/>
</dbReference>
<sequence>MKAKLYLVITLALLLVISISGCSGVPNEKVSVIASDPEYYTSLAPYSEPKADHKYVVFSVEVKNEGKENHHANPNNITLVDINDYSYAYDVATHALESKEFPAVDVRPGSKAAGLIVFQIPGDAEAKKLIYKPMFGNEVSISLK</sequence>
<dbReference type="RefSeq" id="WP_304540921.1">
    <property type="nucleotide sequence ID" value="NZ_JARPTC010000003.1"/>
</dbReference>
<dbReference type="AlphaFoldDB" id="A0AAW7Z980"/>
<dbReference type="EMBL" id="JARPTC010000003">
    <property type="protein sequence ID" value="MDO7786095.1"/>
    <property type="molecule type" value="Genomic_DNA"/>
</dbReference>
<feature type="domain" description="DUF4352" evidence="2">
    <location>
        <begin position="44"/>
        <end position="137"/>
    </location>
</feature>
<organism evidence="3 4">
    <name type="scientific">Desulforamulus aquiferis</name>
    <dbReference type="NCBI Taxonomy" id="1397668"/>
    <lineage>
        <taxon>Bacteria</taxon>
        <taxon>Bacillati</taxon>
        <taxon>Bacillota</taxon>
        <taxon>Clostridia</taxon>
        <taxon>Eubacteriales</taxon>
        <taxon>Peptococcaceae</taxon>
        <taxon>Desulforamulus</taxon>
    </lineage>
</organism>
<dbReference type="Pfam" id="PF11611">
    <property type="entry name" value="DUF4352"/>
    <property type="match status" value="1"/>
</dbReference>
<evidence type="ECO:0000313" key="3">
    <source>
        <dbReference type="EMBL" id="MDO7786095.1"/>
    </source>
</evidence>
<keyword evidence="4" id="KW-1185">Reference proteome</keyword>
<name>A0AAW7Z980_9FIRM</name>
<dbReference type="InterPro" id="IPR029051">
    <property type="entry name" value="DUF4352"/>
</dbReference>
<evidence type="ECO:0000259" key="2">
    <source>
        <dbReference type="Pfam" id="PF11611"/>
    </source>
</evidence>
<accession>A0AAW7Z980</accession>
<dbReference type="Gene3D" id="2.60.40.1240">
    <property type="match status" value="1"/>
</dbReference>
<dbReference type="InterPro" id="IPR029050">
    <property type="entry name" value="Immunoprotect_excell_Ig-like"/>
</dbReference>
<evidence type="ECO:0000313" key="4">
    <source>
        <dbReference type="Proteomes" id="UP001172911"/>
    </source>
</evidence>
<protein>
    <submittedName>
        <fullName evidence="3">DUF4352 domain-containing protein</fullName>
    </submittedName>
</protein>
<comment type="caution">
    <text evidence="3">The sequence shown here is derived from an EMBL/GenBank/DDBJ whole genome shotgun (WGS) entry which is preliminary data.</text>
</comment>
<dbReference type="Proteomes" id="UP001172911">
    <property type="component" value="Unassembled WGS sequence"/>
</dbReference>
<evidence type="ECO:0000256" key="1">
    <source>
        <dbReference type="ARBA" id="ARBA00022729"/>
    </source>
</evidence>